<dbReference type="PROSITE" id="PS50125">
    <property type="entry name" value="GUANYLATE_CYCLASE_2"/>
    <property type="match status" value="1"/>
</dbReference>
<dbReference type="InterPro" id="IPR001054">
    <property type="entry name" value="A/G_cyclase"/>
</dbReference>
<dbReference type="Proteomes" id="UP000253426">
    <property type="component" value="Unassembled WGS sequence"/>
</dbReference>
<sequence length="653" mass="72708">MPLPKLRSPSFRTKLIVAMTLVVAGVTGATLYVASKRVQRTYQHQFEQQFQQQLAYFSEVRLRQLNDLVRKCEALGKSVRLASALETAIEDNDPDFVYDNLSTEIDVLVKATETTNPALTKLREALRRGPQRGTPQQRERDPNRERERDRDRERDRFQSNLFNFAVVDAEGRILVPETKRATFMFKPDMKNRTELFSLFKEHPAAEVLKEQEIGYLPMRKEMDNAQLREVILTPLVNQGTGETIGALIMGFPVRDFGESAMYQFSEKALQSGIWLGGRVYSKTIPEEVHDVVSSRIHDVLTNSSISSTDVIDVQGVPHRLIYKVLNPDSLFPPAVQVGLYSMHEVLAEQTDLRNKAMGFGTVALLIGIGFIFLISHGFSKPIEQLVEGTRRIQDGDYTVKVPVASRDEIGTLAKSFNEMAEELALKERYKSVLAQVTDKQVAEELINGRLTLGGEVRQVSVLFCDIRGFTALTENMPPSEVIGMLNEHMSAMNRIVYQHYGVVDKFVGDLLMAVFGAPKSYGNDALHAVKCAVRMIEERSKLNATSRYKFDVGIGVATGEVVAGLMGSDDRQNYTVLGERVNLASRLCSKAGSSELLIDSTTHAQLPEGFTVEATEPLPLKGFSLPTPAYRLVSMSEEVGAPPTGLSTARLQP</sequence>
<dbReference type="InterPro" id="IPR029787">
    <property type="entry name" value="Nucleotide_cyclase"/>
</dbReference>
<keyword evidence="2" id="KW-1133">Transmembrane helix</keyword>
<name>A0A366HRE4_9BACT</name>
<dbReference type="CDD" id="cd06225">
    <property type="entry name" value="HAMP"/>
    <property type="match status" value="1"/>
</dbReference>
<comment type="caution">
    <text evidence="5">The sequence shown here is derived from an EMBL/GenBank/DDBJ whole genome shotgun (WGS) entry which is preliminary data.</text>
</comment>
<dbReference type="AlphaFoldDB" id="A0A366HRE4"/>
<dbReference type="GO" id="GO:0009190">
    <property type="term" value="P:cyclic nucleotide biosynthetic process"/>
    <property type="evidence" value="ECO:0007669"/>
    <property type="project" value="InterPro"/>
</dbReference>
<proteinExistence type="predicted"/>
<dbReference type="SUPFAM" id="SSF55073">
    <property type="entry name" value="Nucleotide cyclase"/>
    <property type="match status" value="1"/>
</dbReference>
<dbReference type="GO" id="GO:0004016">
    <property type="term" value="F:adenylate cyclase activity"/>
    <property type="evidence" value="ECO:0007669"/>
    <property type="project" value="UniProtKB-ARBA"/>
</dbReference>
<dbReference type="GO" id="GO:0016020">
    <property type="term" value="C:membrane"/>
    <property type="evidence" value="ECO:0007669"/>
    <property type="project" value="InterPro"/>
</dbReference>
<keyword evidence="2" id="KW-0472">Membrane</keyword>
<evidence type="ECO:0000256" key="1">
    <source>
        <dbReference type="SAM" id="MobiDB-lite"/>
    </source>
</evidence>
<reference evidence="5 6" key="1">
    <citation type="submission" date="2018-06" db="EMBL/GenBank/DDBJ databases">
        <title>Genomic Encyclopedia of Type Strains, Phase IV (KMG-IV): sequencing the most valuable type-strain genomes for metagenomic binning, comparative biology and taxonomic classification.</title>
        <authorList>
            <person name="Goeker M."/>
        </authorList>
    </citation>
    <scope>NUCLEOTIDE SEQUENCE [LARGE SCALE GENOMIC DNA]</scope>
    <source>
        <strain evidence="5 6">DSM 25532</strain>
    </source>
</reference>
<dbReference type="RefSeq" id="WP_113957230.1">
    <property type="nucleotide sequence ID" value="NZ_QNRR01000002.1"/>
</dbReference>
<protein>
    <submittedName>
        <fullName evidence="5">Class 3 adenylate cyclase</fullName>
    </submittedName>
</protein>
<feature type="transmembrane region" description="Helical" evidence="2">
    <location>
        <begin position="356"/>
        <end position="378"/>
    </location>
</feature>
<dbReference type="SMART" id="SM00044">
    <property type="entry name" value="CYCc"/>
    <property type="match status" value="1"/>
</dbReference>
<dbReference type="Pfam" id="PF00672">
    <property type="entry name" value="HAMP"/>
    <property type="match status" value="1"/>
</dbReference>
<evidence type="ECO:0000256" key="2">
    <source>
        <dbReference type="SAM" id="Phobius"/>
    </source>
</evidence>
<dbReference type="InterPro" id="IPR003660">
    <property type="entry name" value="HAMP_dom"/>
</dbReference>
<dbReference type="Gene3D" id="3.30.70.1230">
    <property type="entry name" value="Nucleotide cyclase"/>
    <property type="match status" value="1"/>
</dbReference>
<dbReference type="SUPFAM" id="SSF158472">
    <property type="entry name" value="HAMP domain-like"/>
    <property type="match status" value="1"/>
</dbReference>
<dbReference type="InterPro" id="IPR050697">
    <property type="entry name" value="Adenylyl/Guanylyl_Cyclase_3/4"/>
</dbReference>
<evidence type="ECO:0000259" key="3">
    <source>
        <dbReference type="PROSITE" id="PS50125"/>
    </source>
</evidence>
<keyword evidence="6" id="KW-1185">Reference proteome</keyword>
<dbReference type="CDD" id="cd07302">
    <property type="entry name" value="CHD"/>
    <property type="match status" value="1"/>
</dbReference>
<feature type="domain" description="Guanylate cyclase" evidence="3">
    <location>
        <begin position="460"/>
        <end position="588"/>
    </location>
</feature>
<feature type="compositionally biased region" description="Basic and acidic residues" evidence="1">
    <location>
        <begin position="137"/>
        <end position="153"/>
    </location>
</feature>
<dbReference type="Gene3D" id="6.10.340.10">
    <property type="match status" value="1"/>
</dbReference>
<dbReference type="Pfam" id="PF00211">
    <property type="entry name" value="Guanylate_cyc"/>
    <property type="match status" value="1"/>
</dbReference>
<organism evidence="5 6">
    <name type="scientific">Roseimicrobium gellanilyticum</name>
    <dbReference type="NCBI Taxonomy" id="748857"/>
    <lineage>
        <taxon>Bacteria</taxon>
        <taxon>Pseudomonadati</taxon>
        <taxon>Verrucomicrobiota</taxon>
        <taxon>Verrucomicrobiia</taxon>
        <taxon>Verrucomicrobiales</taxon>
        <taxon>Verrucomicrobiaceae</taxon>
        <taxon>Roseimicrobium</taxon>
    </lineage>
</organism>
<evidence type="ECO:0000313" key="5">
    <source>
        <dbReference type="EMBL" id="RBP45648.1"/>
    </source>
</evidence>
<dbReference type="PANTHER" id="PTHR43081:SF1">
    <property type="entry name" value="ADENYLATE CYCLASE, TERMINAL-DIFFERENTIATION SPECIFIC"/>
    <property type="match status" value="1"/>
</dbReference>
<dbReference type="EMBL" id="QNRR01000002">
    <property type="protein sequence ID" value="RBP45648.1"/>
    <property type="molecule type" value="Genomic_DNA"/>
</dbReference>
<evidence type="ECO:0000259" key="4">
    <source>
        <dbReference type="PROSITE" id="PS50885"/>
    </source>
</evidence>
<dbReference type="GO" id="GO:0035556">
    <property type="term" value="P:intracellular signal transduction"/>
    <property type="evidence" value="ECO:0007669"/>
    <property type="project" value="InterPro"/>
</dbReference>
<dbReference type="SMART" id="SM00304">
    <property type="entry name" value="HAMP"/>
    <property type="match status" value="1"/>
</dbReference>
<accession>A0A366HRE4</accession>
<gene>
    <name evidence="5" type="ORF">DES53_10230</name>
</gene>
<dbReference type="PANTHER" id="PTHR43081">
    <property type="entry name" value="ADENYLATE CYCLASE, TERMINAL-DIFFERENTIATION SPECIFIC-RELATED"/>
    <property type="match status" value="1"/>
</dbReference>
<feature type="transmembrane region" description="Helical" evidence="2">
    <location>
        <begin position="15"/>
        <end position="34"/>
    </location>
</feature>
<keyword evidence="2" id="KW-0812">Transmembrane</keyword>
<dbReference type="PROSITE" id="PS50885">
    <property type="entry name" value="HAMP"/>
    <property type="match status" value="1"/>
</dbReference>
<feature type="region of interest" description="Disordered" evidence="1">
    <location>
        <begin position="124"/>
        <end position="153"/>
    </location>
</feature>
<evidence type="ECO:0000313" key="6">
    <source>
        <dbReference type="Proteomes" id="UP000253426"/>
    </source>
</evidence>
<dbReference type="OrthoDB" id="9806704at2"/>
<feature type="domain" description="HAMP" evidence="4">
    <location>
        <begin position="376"/>
        <end position="428"/>
    </location>
</feature>